<dbReference type="InterPro" id="IPR050249">
    <property type="entry name" value="Pseudomonas-type_ThrB"/>
</dbReference>
<evidence type="ECO:0000259" key="10">
    <source>
        <dbReference type="Pfam" id="PF01636"/>
    </source>
</evidence>
<reference evidence="11 12" key="1">
    <citation type="submission" date="2018-09" db="EMBL/GenBank/DDBJ databases">
        <title>Zymobacter palmae IAM14233 (=T109) whole genome analysis.</title>
        <authorList>
            <person name="Yanase H."/>
        </authorList>
    </citation>
    <scope>NUCLEOTIDE SEQUENCE [LARGE SCALE GENOMIC DNA]</scope>
    <source>
        <strain evidence="11 12">IAM14233</strain>
    </source>
</reference>
<evidence type="ECO:0000256" key="9">
    <source>
        <dbReference type="NCBIfam" id="TIGR00938"/>
    </source>
</evidence>
<protein>
    <recommendedName>
        <fullName evidence="8 9">Homoserine kinase</fullName>
        <shortName evidence="8">HK</shortName>
        <shortName evidence="8">HSK</shortName>
        <ecNumber evidence="8 9">2.7.1.39</ecNumber>
    </recommendedName>
</protein>
<dbReference type="HAMAP" id="MF_00301">
    <property type="entry name" value="Homoser_kinase_2"/>
    <property type="match status" value="1"/>
</dbReference>
<evidence type="ECO:0000313" key="12">
    <source>
        <dbReference type="Proteomes" id="UP000267342"/>
    </source>
</evidence>
<gene>
    <name evidence="8" type="primary">thrB</name>
    <name evidence="11" type="ORF">ZBT109_0826</name>
</gene>
<dbReference type="GO" id="GO:0009088">
    <property type="term" value="P:threonine biosynthetic process"/>
    <property type="evidence" value="ECO:0007669"/>
    <property type="project" value="UniProtKB-UniRule"/>
</dbReference>
<dbReference type="AlphaFoldDB" id="A0A348HDA0"/>
<dbReference type="UniPathway" id="UPA00050">
    <property type="reaction ID" value="UER00064"/>
</dbReference>
<evidence type="ECO:0000256" key="8">
    <source>
        <dbReference type="HAMAP-Rule" id="MF_00301"/>
    </source>
</evidence>
<dbReference type="GO" id="GO:0004413">
    <property type="term" value="F:homoserine kinase activity"/>
    <property type="evidence" value="ECO:0007669"/>
    <property type="project" value="UniProtKB-UniRule"/>
</dbReference>
<keyword evidence="1 8" id="KW-0028">Amino-acid biosynthesis</keyword>
<keyword evidence="2 8" id="KW-0808">Transferase</keyword>
<dbReference type="RefSeq" id="WP_027706261.1">
    <property type="nucleotide sequence ID" value="NZ_AP018933.1"/>
</dbReference>
<dbReference type="STRING" id="1123510.GCA_000620025_01588"/>
<name>A0A348HDA0_9GAMM</name>
<keyword evidence="4 8" id="KW-0547">Nucleotide-binding</keyword>
<dbReference type="GO" id="GO:0005524">
    <property type="term" value="F:ATP binding"/>
    <property type="evidence" value="ECO:0007669"/>
    <property type="project" value="UniProtKB-KW"/>
</dbReference>
<organism evidence="11 12">
    <name type="scientific">Zymobacter palmae</name>
    <dbReference type="NCBI Taxonomy" id="33074"/>
    <lineage>
        <taxon>Bacteria</taxon>
        <taxon>Pseudomonadati</taxon>
        <taxon>Pseudomonadota</taxon>
        <taxon>Gammaproteobacteria</taxon>
        <taxon>Oceanospirillales</taxon>
        <taxon>Halomonadaceae</taxon>
        <taxon>Zymobacter group</taxon>
        <taxon>Zymobacter</taxon>
    </lineage>
</organism>
<dbReference type="PANTHER" id="PTHR21064:SF6">
    <property type="entry name" value="AMINOGLYCOSIDE PHOSPHOTRANSFERASE DOMAIN-CONTAINING PROTEIN"/>
    <property type="match status" value="1"/>
</dbReference>
<evidence type="ECO:0000256" key="2">
    <source>
        <dbReference type="ARBA" id="ARBA00022679"/>
    </source>
</evidence>
<dbReference type="InterPro" id="IPR005280">
    <property type="entry name" value="Homoserine_kinase_II"/>
</dbReference>
<keyword evidence="5 8" id="KW-0418">Kinase</keyword>
<dbReference type="CDD" id="cd05153">
    <property type="entry name" value="HomoserineK_II"/>
    <property type="match status" value="1"/>
</dbReference>
<dbReference type="Gene3D" id="3.90.1200.10">
    <property type="match status" value="1"/>
</dbReference>
<accession>A0A348HDA0</accession>
<dbReference type="NCBIfam" id="TIGR00938">
    <property type="entry name" value="thrB_alt"/>
    <property type="match status" value="1"/>
</dbReference>
<dbReference type="InterPro" id="IPR011009">
    <property type="entry name" value="Kinase-like_dom_sf"/>
</dbReference>
<sequence>MAVFTPLNADQVSSFLERYDVGTLDKLAEVAGGTENSTFFVTTDQQRMVLTLFEQGGTDELPFFVDMLDFLAHHNLPVPGPIADRSGQALQTLADRPALLFPRLPGSSPEAPTPAQCTEIGRFMGRMHQISHTFDGQRGNQRDHHWVERQIPRVLPFLSTDEQALMTRYGHALCDRFSNAPALPQGAIHGDLFRDNSLFEGDHLGGVIDFYNGCVGDFIYDLAVLVNDWCHTEDGTLDEVRYSAMINAYVQERPVTDTERDYWHDMLKLTALRYWLSRLLVIHVDQPAFQLTPKPPRQFLDILNAHYATRLSDLP</sequence>
<evidence type="ECO:0000313" key="11">
    <source>
        <dbReference type="EMBL" id="BBG29602.1"/>
    </source>
</evidence>
<evidence type="ECO:0000256" key="5">
    <source>
        <dbReference type="ARBA" id="ARBA00022777"/>
    </source>
</evidence>
<dbReference type="InterPro" id="IPR002575">
    <property type="entry name" value="Aminoglycoside_PTrfase"/>
</dbReference>
<evidence type="ECO:0000256" key="3">
    <source>
        <dbReference type="ARBA" id="ARBA00022697"/>
    </source>
</evidence>
<evidence type="ECO:0000256" key="7">
    <source>
        <dbReference type="ARBA" id="ARBA00038240"/>
    </source>
</evidence>
<keyword evidence="3 8" id="KW-0791">Threonine biosynthesis</keyword>
<dbReference type="KEGG" id="zpl:ZBT109_0826"/>
<dbReference type="EMBL" id="AP018933">
    <property type="protein sequence ID" value="BBG29602.1"/>
    <property type="molecule type" value="Genomic_DNA"/>
</dbReference>
<evidence type="ECO:0000256" key="1">
    <source>
        <dbReference type="ARBA" id="ARBA00022605"/>
    </source>
</evidence>
<feature type="domain" description="Aminoglycoside phosphotransferase" evidence="10">
    <location>
        <begin position="27"/>
        <end position="240"/>
    </location>
</feature>
<dbReference type="PANTHER" id="PTHR21064">
    <property type="entry name" value="AMINOGLYCOSIDE PHOSPHOTRANSFERASE DOMAIN-CONTAINING PROTEIN-RELATED"/>
    <property type="match status" value="1"/>
</dbReference>
<dbReference type="Proteomes" id="UP000267342">
    <property type="component" value="Chromosome"/>
</dbReference>
<proteinExistence type="inferred from homology"/>
<keyword evidence="6 8" id="KW-0067">ATP-binding</keyword>
<comment type="catalytic activity">
    <reaction evidence="8">
        <text>L-homoserine + ATP = O-phospho-L-homoserine + ADP + H(+)</text>
        <dbReference type="Rhea" id="RHEA:13985"/>
        <dbReference type="ChEBI" id="CHEBI:15378"/>
        <dbReference type="ChEBI" id="CHEBI:30616"/>
        <dbReference type="ChEBI" id="CHEBI:57476"/>
        <dbReference type="ChEBI" id="CHEBI:57590"/>
        <dbReference type="ChEBI" id="CHEBI:456216"/>
        <dbReference type="EC" id="2.7.1.39"/>
    </reaction>
</comment>
<evidence type="ECO:0000256" key="4">
    <source>
        <dbReference type="ARBA" id="ARBA00022741"/>
    </source>
</evidence>
<dbReference type="Pfam" id="PF01636">
    <property type="entry name" value="APH"/>
    <property type="match status" value="1"/>
</dbReference>
<dbReference type="Gene3D" id="3.30.200.20">
    <property type="entry name" value="Phosphorylase Kinase, domain 1"/>
    <property type="match status" value="1"/>
</dbReference>
<dbReference type="SUPFAM" id="SSF56112">
    <property type="entry name" value="Protein kinase-like (PK-like)"/>
    <property type="match status" value="1"/>
</dbReference>
<keyword evidence="12" id="KW-1185">Reference proteome</keyword>
<dbReference type="EC" id="2.7.1.39" evidence="8 9"/>
<comment type="pathway">
    <text evidence="8">Amino-acid biosynthesis; L-threonine biosynthesis; L-threonine from L-aspartate: step 4/5.</text>
</comment>
<comment type="similarity">
    <text evidence="7 8">Belongs to the pseudomonas-type ThrB family.</text>
</comment>
<dbReference type="OrthoDB" id="9777460at2"/>
<dbReference type="NCBIfam" id="NF003558">
    <property type="entry name" value="PRK05231.1"/>
    <property type="match status" value="1"/>
</dbReference>
<evidence type="ECO:0000256" key="6">
    <source>
        <dbReference type="ARBA" id="ARBA00022840"/>
    </source>
</evidence>